<dbReference type="Pfam" id="PF00849">
    <property type="entry name" value="PseudoU_synth_2"/>
    <property type="match status" value="2"/>
</dbReference>
<evidence type="ECO:0000256" key="3">
    <source>
        <dbReference type="SAM" id="MobiDB-lite"/>
    </source>
</evidence>
<dbReference type="OrthoDB" id="418349at2759"/>
<accession>A0A836KED1</accession>
<dbReference type="InterPro" id="IPR050188">
    <property type="entry name" value="RluA_PseudoU_synthase"/>
</dbReference>
<name>A0A836KED1_LEIEN</name>
<dbReference type="AlphaFoldDB" id="A0A836KED1"/>
<comment type="similarity">
    <text evidence="1">Belongs to the pseudouridine synthase RluA family.</text>
</comment>
<keyword evidence="6" id="KW-1185">Reference proteome</keyword>
<evidence type="ECO:0000313" key="6">
    <source>
        <dbReference type="Proteomes" id="UP000674179"/>
    </source>
</evidence>
<feature type="domain" description="Pseudouridine synthase RsuA/RluA-like" evidence="4">
    <location>
        <begin position="201"/>
        <end position="250"/>
    </location>
</feature>
<feature type="domain" description="Pseudouridine synthase RsuA/RluA-like" evidence="4">
    <location>
        <begin position="275"/>
        <end position="402"/>
    </location>
</feature>
<dbReference type="PROSITE" id="PS50889">
    <property type="entry name" value="S4"/>
    <property type="match status" value="1"/>
</dbReference>
<dbReference type="CDD" id="cd02869">
    <property type="entry name" value="PseudoU_synth_RluA_like"/>
    <property type="match status" value="1"/>
</dbReference>
<dbReference type="CDD" id="cd00165">
    <property type="entry name" value="S4"/>
    <property type="match status" value="1"/>
</dbReference>
<dbReference type="PROSITE" id="PS01129">
    <property type="entry name" value="PSI_RLU"/>
    <property type="match status" value="1"/>
</dbReference>
<dbReference type="RefSeq" id="XP_067690938.1">
    <property type="nucleotide sequence ID" value="XM_067834835.1"/>
</dbReference>
<dbReference type="InterPro" id="IPR006224">
    <property type="entry name" value="PsdUridine_synth_RluA-like_CS"/>
</dbReference>
<gene>
    <name evidence="5" type="ORF">CUR178_03098</name>
</gene>
<evidence type="ECO:0000313" key="5">
    <source>
        <dbReference type="EMBL" id="KAG5473179.1"/>
    </source>
</evidence>
<dbReference type="PANTHER" id="PTHR21600">
    <property type="entry name" value="MITOCHONDRIAL RNA PSEUDOURIDINE SYNTHASE"/>
    <property type="match status" value="1"/>
</dbReference>
<feature type="region of interest" description="Disordered" evidence="3">
    <location>
        <begin position="163"/>
        <end position="216"/>
    </location>
</feature>
<evidence type="ECO:0000256" key="2">
    <source>
        <dbReference type="PROSITE-ProRule" id="PRU00182"/>
    </source>
</evidence>
<sequence>MPRELRYSRPRRDPDDYLLAYLSKKFTYLAEAEWRQHIAAGHVSINGATLKSESYVLRQGDRLRFDPPRCLEPPVDSKHVEILYEDSKLMVVAKNGNLPVAEGGRYCENTLVGVLRRRGAAAFYTAATLVGSAMAHVHMVKSSYPLAHAEGAAEAAALVEGSTATDASVERAERGTLPSSRRRLEGDSCQTAAVSSSRSTSATSPEEPPAEQLSPLSLFTVQRLDKETSGAVVLAKNSTTAKILAAQLEAQTKGCTDAVESRLRERGHTAPFSSDAFDELLRSKAHTVHKTYAAVLRGAAPEDHSFVVVNCMDCMAKHPMHSSEALHAQLKRLKMCCEPVEEMLSNAETCLPTSPKGQPRHWGKLAATRIRVLASNARLGLTCVQVELLTGRSHQIRLHCAAVGYPVLGDKLYTTTTPGREGGASAVSDAVYLERVRHEGDPFLLVDDDISCTEGARRSRKVWCRRHLLHATRIAFAHPDVTPPRLLTFDVSPVPFFVSDVRFECEEDTSLFLQWLTHAFSRSLASENTMQS</sequence>
<keyword evidence="2" id="KW-0694">RNA-binding</keyword>
<organism evidence="5 6">
    <name type="scientific">Leishmania enriettii</name>
    <dbReference type="NCBI Taxonomy" id="5663"/>
    <lineage>
        <taxon>Eukaryota</taxon>
        <taxon>Discoba</taxon>
        <taxon>Euglenozoa</taxon>
        <taxon>Kinetoplastea</taxon>
        <taxon>Metakinetoplastina</taxon>
        <taxon>Trypanosomatida</taxon>
        <taxon>Trypanosomatidae</taxon>
        <taxon>Leishmaniinae</taxon>
        <taxon>Leishmania</taxon>
    </lineage>
</organism>
<comment type="caution">
    <text evidence="5">The sequence shown here is derived from an EMBL/GenBank/DDBJ whole genome shotgun (WGS) entry which is preliminary data.</text>
</comment>
<feature type="compositionally biased region" description="Low complexity" evidence="3">
    <location>
        <begin position="191"/>
        <end position="205"/>
    </location>
</feature>
<reference evidence="5 6" key="1">
    <citation type="submission" date="2021-02" db="EMBL/GenBank/DDBJ databases">
        <title>Leishmania (Mundinia) enrietti genome sequencing and assembly.</title>
        <authorList>
            <person name="Almutairi H."/>
            <person name="Gatherer D."/>
        </authorList>
    </citation>
    <scope>NUCLEOTIDE SEQUENCE [LARGE SCALE GENOMIC DNA]</scope>
    <source>
        <strain evidence="5">CUR178</strain>
    </source>
</reference>
<dbReference type="Proteomes" id="UP000674179">
    <property type="component" value="Chromosome 30"/>
</dbReference>
<dbReference type="Gene3D" id="3.30.2350.10">
    <property type="entry name" value="Pseudouridine synthase"/>
    <property type="match status" value="1"/>
</dbReference>
<dbReference type="GeneID" id="94170345"/>
<dbReference type="PANTHER" id="PTHR21600:SF87">
    <property type="entry name" value="RNA PSEUDOURIDYLATE SYNTHASE DOMAIN-CONTAINING PROTEIN 1"/>
    <property type="match status" value="1"/>
</dbReference>
<dbReference type="EMBL" id="JAFHKP010000030">
    <property type="protein sequence ID" value="KAG5473179.1"/>
    <property type="molecule type" value="Genomic_DNA"/>
</dbReference>
<dbReference type="GO" id="GO:0009982">
    <property type="term" value="F:pseudouridine synthase activity"/>
    <property type="evidence" value="ECO:0007669"/>
    <property type="project" value="InterPro"/>
</dbReference>
<dbReference type="InterPro" id="IPR020103">
    <property type="entry name" value="PsdUridine_synth_cat_dom_sf"/>
</dbReference>
<dbReference type="SUPFAM" id="SSF55120">
    <property type="entry name" value="Pseudouridine synthase"/>
    <property type="match status" value="1"/>
</dbReference>
<dbReference type="KEGG" id="lenr:94170345"/>
<dbReference type="InterPro" id="IPR006145">
    <property type="entry name" value="PsdUridine_synth_RsuA/RluA"/>
</dbReference>
<dbReference type="GO" id="GO:0003723">
    <property type="term" value="F:RNA binding"/>
    <property type="evidence" value="ECO:0007669"/>
    <property type="project" value="UniProtKB-KW"/>
</dbReference>
<evidence type="ECO:0000259" key="4">
    <source>
        <dbReference type="Pfam" id="PF00849"/>
    </source>
</evidence>
<dbReference type="SUPFAM" id="SSF55174">
    <property type="entry name" value="Alpha-L RNA-binding motif"/>
    <property type="match status" value="1"/>
</dbReference>
<evidence type="ECO:0000256" key="1">
    <source>
        <dbReference type="ARBA" id="ARBA00010876"/>
    </source>
</evidence>
<proteinExistence type="inferred from homology"/>
<dbReference type="GO" id="GO:0000455">
    <property type="term" value="P:enzyme-directed rRNA pseudouridine synthesis"/>
    <property type="evidence" value="ECO:0007669"/>
    <property type="project" value="TreeGrafter"/>
</dbReference>
<protein>
    <recommendedName>
        <fullName evidence="4">Pseudouridine synthase RsuA/RluA-like domain-containing protein</fullName>
    </recommendedName>
</protein>